<evidence type="ECO:0000313" key="4">
    <source>
        <dbReference type="EMBL" id="MFH5242823.1"/>
    </source>
</evidence>
<dbReference type="GO" id="GO:0016787">
    <property type="term" value="F:hydrolase activity"/>
    <property type="evidence" value="ECO:0007669"/>
    <property type="project" value="UniProtKB-KW"/>
</dbReference>
<evidence type="ECO:0000313" key="2">
    <source>
        <dbReference type="EMBL" id="MFH5206970.1"/>
    </source>
</evidence>
<evidence type="ECO:0000259" key="1">
    <source>
        <dbReference type="Pfam" id="PF01738"/>
    </source>
</evidence>
<dbReference type="Proteomes" id="UP001609219">
    <property type="component" value="Unassembled WGS sequence"/>
</dbReference>
<name>A0ABW7KK18_9NOCA</name>
<dbReference type="EMBL" id="JBIMSN010000029">
    <property type="protein sequence ID" value="MFH5228515.1"/>
    <property type="molecule type" value="Genomic_DNA"/>
</dbReference>
<dbReference type="SUPFAM" id="SSF53474">
    <property type="entry name" value="alpha/beta-Hydrolases"/>
    <property type="match status" value="1"/>
</dbReference>
<dbReference type="EMBL" id="JBIMSP010000018">
    <property type="protein sequence ID" value="MFH5242823.1"/>
    <property type="molecule type" value="Genomic_DNA"/>
</dbReference>
<dbReference type="Gene3D" id="3.40.50.1820">
    <property type="entry name" value="alpha/beta hydrolase"/>
    <property type="match status" value="1"/>
</dbReference>
<reference evidence="5 6" key="1">
    <citation type="submission" date="2024-10" db="EMBL/GenBank/DDBJ databases">
        <authorList>
            <person name="Riesco R."/>
        </authorList>
    </citation>
    <scope>NUCLEOTIDE SEQUENCE [LARGE SCALE GENOMIC DNA]</scope>
    <source>
        <strain evidence="4 6">NCIMB 15448</strain>
        <strain evidence="2 5">NCIMB 15449</strain>
        <strain evidence="3 7">NCIMB 15450</strain>
    </source>
</reference>
<dbReference type="RefSeq" id="WP_395112387.1">
    <property type="nucleotide sequence ID" value="NZ_JBIMSN010000029.1"/>
</dbReference>
<dbReference type="Proteomes" id="UP001609175">
    <property type="component" value="Unassembled WGS sequence"/>
</dbReference>
<dbReference type="InterPro" id="IPR002925">
    <property type="entry name" value="Dienelactn_hydro"/>
</dbReference>
<gene>
    <name evidence="4" type="ORF">ACHIPV_13140</name>
    <name evidence="2" type="ORF">ACHIPZ_01810</name>
    <name evidence="3" type="ORF">ACHIRB_07990</name>
</gene>
<organism evidence="4 6">
    <name type="scientific">Antrihabitans spumae</name>
    <dbReference type="NCBI Taxonomy" id="3373370"/>
    <lineage>
        <taxon>Bacteria</taxon>
        <taxon>Bacillati</taxon>
        <taxon>Actinomycetota</taxon>
        <taxon>Actinomycetes</taxon>
        <taxon>Mycobacteriales</taxon>
        <taxon>Nocardiaceae</taxon>
        <taxon>Antrihabitans</taxon>
    </lineage>
</organism>
<proteinExistence type="predicted"/>
<dbReference type="EC" id="3.1.-.-" evidence="4"/>
<evidence type="ECO:0000313" key="3">
    <source>
        <dbReference type="EMBL" id="MFH5228515.1"/>
    </source>
</evidence>
<dbReference type="InterPro" id="IPR051049">
    <property type="entry name" value="Dienelactone_hydrolase-like"/>
</dbReference>
<protein>
    <submittedName>
        <fullName evidence="4">Dienelactone hydrolase family protein</fullName>
        <ecNumber evidence="4">3.1.-.-</ecNumber>
    </submittedName>
</protein>
<accession>A0ABW7KK18</accession>
<comment type="caution">
    <text evidence="4">The sequence shown here is derived from an EMBL/GenBank/DDBJ whole genome shotgun (WGS) entry which is preliminary data.</text>
</comment>
<sequence length="233" mass="24735">MSEITIETPAGPIDGVLEIPEGAGPWPGVVVVHDMATYGSDIKEIARRIADAGFIAIAPNLYSRGGVVRCVKQVMSDLYAHKGRAIDDLQAAKDHLIAREDCTGSVGIAGFCMGGGFALVMASQGFDASAPFYPSLAQSYEKVFEGACPVVASLGSRDVVNIGAGPKMEKALQRKNIPHDVKVYQGAGHSFANKYPAAPLLRIVGFGYDDAATEDAWRRVFAFFGTHLTADQT</sequence>
<dbReference type="PANTHER" id="PTHR46623">
    <property type="entry name" value="CARBOXYMETHYLENEBUTENOLIDASE-RELATED"/>
    <property type="match status" value="1"/>
</dbReference>
<dbReference type="InterPro" id="IPR029058">
    <property type="entry name" value="AB_hydrolase_fold"/>
</dbReference>
<dbReference type="Proteomes" id="UP001609176">
    <property type="component" value="Unassembled WGS sequence"/>
</dbReference>
<dbReference type="EMBL" id="JBIMSO010000005">
    <property type="protein sequence ID" value="MFH5206970.1"/>
    <property type="molecule type" value="Genomic_DNA"/>
</dbReference>
<keyword evidence="4" id="KW-0378">Hydrolase</keyword>
<dbReference type="Pfam" id="PF01738">
    <property type="entry name" value="DLH"/>
    <property type="match status" value="1"/>
</dbReference>
<evidence type="ECO:0000313" key="5">
    <source>
        <dbReference type="Proteomes" id="UP001609175"/>
    </source>
</evidence>
<evidence type="ECO:0000313" key="7">
    <source>
        <dbReference type="Proteomes" id="UP001609219"/>
    </source>
</evidence>
<dbReference type="PANTHER" id="PTHR46623:SF6">
    <property type="entry name" value="ALPHA_BETA-HYDROLASES SUPERFAMILY PROTEIN"/>
    <property type="match status" value="1"/>
</dbReference>
<evidence type="ECO:0000313" key="6">
    <source>
        <dbReference type="Proteomes" id="UP001609176"/>
    </source>
</evidence>
<keyword evidence="7" id="KW-1185">Reference proteome</keyword>
<feature type="domain" description="Dienelactone hydrolase" evidence="1">
    <location>
        <begin position="13"/>
        <end position="227"/>
    </location>
</feature>